<dbReference type="GO" id="GO:0030170">
    <property type="term" value="F:pyridoxal phosphate binding"/>
    <property type="evidence" value="ECO:0007669"/>
    <property type="project" value="InterPro"/>
</dbReference>
<organism evidence="4 5">
    <name type="scientific">Paraburkholderia aromaticivorans</name>
    <dbReference type="NCBI Taxonomy" id="2026199"/>
    <lineage>
        <taxon>Bacteria</taxon>
        <taxon>Pseudomonadati</taxon>
        <taxon>Pseudomonadota</taxon>
        <taxon>Betaproteobacteria</taxon>
        <taxon>Burkholderiales</taxon>
        <taxon>Burkholderiaceae</taxon>
        <taxon>Paraburkholderia</taxon>
    </lineage>
</organism>
<dbReference type="PANTHER" id="PTHR42937">
    <property type="match status" value="1"/>
</dbReference>
<name>A0A248VY71_9BURK</name>
<evidence type="ECO:0000259" key="3">
    <source>
        <dbReference type="Pfam" id="PF00291"/>
    </source>
</evidence>
<evidence type="ECO:0000313" key="4">
    <source>
        <dbReference type="EMBL" id="ASW03330.1"/>
    </source>
</evidence>
<dbReference type="KEGG" id="parb:CJU94_34620"/>
<protein>
    <submittedName>
        <fullName evidence="4">Diaminopropionate ammonia-lyase</fullName>
    </submittedName>
</protein>
<dbReference type="Pfam" id="PF00291">
    <property type="entry name" value="PALP"/>
    <property type="match status" value="1"/>
</dbReference>
<dbReference type="Gene3D" id="3.40.50.1100">
    <property type="match status" value="2"/>
</dbReference>
<feature type="domain" description="Tryptophan synthase beta chain-like PALP" evidence="3">
    <location>
        <begin position="43"/>
        <end position="376"/>
    </location>
</feature>
<dbReference type="OrthoDB" id="34584at2"/>
<dbReference type="RefSeq" id="WP_095423159.1">
    <property type="nucleotide sequence ID" value="NZ_CP022991.1"/>
</dbReference>
<dbReference type="InterPro" id="IPR001926">
    <property type="entry name" value="TrpB-like_PALP"/>
</dbReference>
<dbReference type="Proteomes" id="UP000215158">
    <property type="component" value="Plasmid pBN1"/>
</dbReference>
<keyword evidence="4" id="KW-0614">Plasmid</keyword>
<evidence type="ECO:0000313" key="5">
    <source>
        <dbReference type="Proteomes" id="UP000215158"/>
    </source>
</evidence>
<dbReference type="PANTHER" id="PTHR42937:SF1">
    <property type="entry name" value="DIAMINOPROPIONATE AMMONIA-LYASE"/>
    <property type="match status" value="1"/>
</dbReference>
<reference evidence="4 5" key="1">
    <citation type="submission" date="2017-08" db="EMBL/GenBank/DDBJ databases">
        <title>Identification and genetic characteristics of simultaneous BTEX- and naphthalene-degrading Paraburkholderia sp. BN5 isolated from petroleum-contaminated soil.</title>
        <authorList>
            <person name="Lee Y."/>
            <person name="Jeon C.O."/>
        </authorList>
    </citation>
    <scope>NUCLEOTIDE SEQUENCE [LARGE SCALE GENOMIC DNA]</scope>
    <source>
        <strain evidence="4 5">BN5</strain>
        <plasmid evidence="4 5">pBN1</plasmid>
    </source>
</reference>
<dbReference type="InterPro" id="IPR010081">
    <property type="entry name" value="DiNH2opropionate_NH3_lyase"/>
</dbReference>
<geneLocation type="plasmid" evidence="4 5">
    <name>pBN1</name>
</geneLocation>
<keyword evidence="5" id="KW-1185">Reference proteome</keyword>
<gene>
    <name evidence="4" type="ORF">CJU94_34620</name>
</gene>
<dbReference type="SUPFAM" id="SSF53686">
    <property type="entry name" value="Tryptophan synthase beta subunit-like PLP-dependent enzymes"/>
    <property type="match status" value="1"/>
</dbReference>
<proteinExistence type="predicted"/>
<keyword evidence="2" id="KW-0663">Pyridoxal phosphate</keyword>
<evidence type="ECO:0000256" key="2">
    <source>
        <dbReference type="ARBA" id="ARBA00022898"/>
    </source>
</evidence>
<dbReference type="AlphaFoldDB" id="A0A248VY71"/>
<dbReference type="NCBIfam" id="NF006058">
    <property type="entry name" value="PRK08206.1"/>
    <property type="match status" value="1"/>
</dbReference>
<accession>A0A248VY71</accession>
<sequence length="409" mass="43618">MLITNKHASHTDYPNTLKTLLNVESAEQSRAWLKSWKLLSSSATPLWDLPDAAARLGVARLSVKDESVRSPLGSFKALGAPIALVRLILRLWPEHDLDPKGLIQGRYKEMLTNLVVISATDGNHGKALAAAAQTLGCNCVIVLHANVSAEREQAIAAYGAQIIRITGNYDESVEQAARLAKENGWHVVSDTSYEGYEVIPRDVMQGYGAIAAEIVEQSRSHADQCAFTHIFLQGGVGGLAAGVTSYLWEMHGPKRPRFMVVEPQQADCLYQSALEGRAAKATGSVDSIMAGLACGEASPIAWKILDLCVDDFMTISDADAIGAMRRLAAGTAADIPLVVGESGAAGYAGVEVAMHDPQLAQAIGLNKESRVLVISTEGATAPSVYSECVGETADSVLARQAQWLEPTVR</sequence>
<dbReference type="CDD" id="cd00640">
    <property type="entry name" value="Trp-synth-beta_II"/>
    <property type="match status" value="1"/>
</dbReference>
<dbReference type="NCBIfam" id="TIGR01747">
    <property type="entry name" value="diampropi_NH3ly"/>
    <property type="match status" value="1"/>
</dbReference>
<comment type="cofactor">
    <cofactor evidence="1">
        <name>pyridoxal 5'-phosphate</name>
        <dbReference type="ChEBI" id="CHEBI:597326"/>
    </cofactor>
</comment>
<dbReference type="GO" id="GO:0008838">
    <property type="term" value="F:diaminopropionate ammonia-lyase activity"/>
    <property type="evidence" value="ECO:0007669"/>
    <property type="project" value="InterPro"/>
</dbReference>
<evidence type="ECO:0000256" key="1">
    <source>
        <dbReference type="ARBA" id="ARBA00001933"/>
    </source>
</evidence>
<dbReference type="EMBL" id="CP022991">
    <property type="protein sequence ID" value="ASW03330.1"/>
    <property type="molecule type" value="Genomic_DNA"/>
</dbReference>
<keyword evidence="4" id="KW-0456">Lyase</keyword>
<dbReference type="InterPro" id="IPR036052">
    <property type="entry name" value="TrpB-like_PALP_sf"/>
</dbReference>